<dbReference type="Proteomes" id="UP001381693">
    <property type="component" value="Unassembled WGS sequence"/>
</dbReference>
<dbReference type="SMART" id="SM00369">
    <property type="entry name" value="LRR_TYP"/>
    <property type="match status" value="2"/>
</dbReference>
<dbReference type="PROSITE" id="PS51450">
    <property type="entry name" value="LRR"/>
    <property type="match status" value="1"/>
</dbReference>
<organism evidence="4 5">
    <name type="scientific">Halocaridina rubra</name>
    <name type="common">Hawaiian red shrimp</name>
    <dbReference type="NCBI Taxonomy" id="373956"/>
    <lineage>
        <taxon>Eukaryota</taxon>
        <taxon>Metazoa</taxon>
        <taxon>Ecdysozoa</taxon>
        <taxon>Arthropoda</taxon>
        <taxon>Crustacea</taxon>
        <taxon>Multicrustacea</taxon>
        <taxon>Malacostraca</taxon>
        <taxon>Eumalacostraca</taxon>
        <taxon>Eucarida</taxon>
        <taxon>Decapoda</taxon>
        <taxon>Pleocyemata</taxon>
        <taxon>Caridea</taxon>
        <taxon>Atyoidea</taxon>
        <taxon>Atyidae</taxon>
        <taxon>Halocaridina</taxon>
    </lineage>
</organism>
<dbReference type="AlphaFoldDB" id="A0AAN9A6P9"/>
<evidence type="ECO:0000256" key="2">
    <source>
        <dbReference type="ARBA" id="ARBA00022737"/>
    </source>
</evidence>
<keyword evidence="1" id="KW-0433">Leucine-rich repeat</keyword>
<keyword evidence="2" id="KW-0677">Repeat</keyword>
<accession>A0AAN9A6P9</accession>
<feature type="region of interest" description="Disordered" evidence="3">
    <location>
        <begin position="100"/>
        <end position="132"/>
    </location>
</feature>
<evidence type="ECO:0000313" key="4">
    <source>
        <dbReference type="EMBL" id="KAK7082731.1"/>
    </source>
</evidence>
<feature type="compositionally biased region" description="Polar residues" evidence="3">
    <location>
        <begin position="100"/>
        <end position="110"/>
    </location>
</feature>
<reference evidence="4 5" key="1">
    <citation type="submission" date="2023-11" db="EMBL/GenBank/DDBJ databases">
        <title>Halocaridina rubra genome assembly.</title>
        <authorList>
            <person name="Smith C."/>
        </authorList>
    </citation>
    <scope>NUCLEOTIDE SEQUENCE [LARGE SCALE GENOMIC DNA]</scope>
    <source>
        <strain evidence="4">EP-1</strain>
        <tissue evidence="4">Whole</tissue>
    </source>
</reference>
<name>A0AAN9A6P9_HALRR</name>
<proteinExistence type="predicted"/>
<evidence type="ECO:0000313" key="5">
    <source>
        <dbReference type="Proteomes" id="UP001381693"/>
    </source>
</evidence>
<dbReference type="InterPro" id="IPR032675">
    <property type="entry name" value="LRR_dom_sf"/>
</dbReference>
<protein>
    <submittedName>
        <fullName evidence="4">Uncharacterized protein</fullName>
    </submittedName>
</protein>
<comment type="caution">
    <text evidence="4">The sequence shown here is derived from an EMBL/GenBank/DDBJ whole genome shotgun (WGS) entry which is preliminary data.</text>
</comment>
<dbReference type="EMBL" id="JAXCGZ010003902">
    <property type="protein sequence ID" value="KAK7082731.1"/>
    <property type="molecule type" value="Genomic_DNA"/>
</dbReference>
<dbReference type="InterPro" id="IPR003591">
    <property type="entry name" value="Leu-rich_rpt_typical-subtyp"/>
</dbReference>
<dbReference type="SUPFAM" id="SSF52058">
    <property type="entry name" value="L domain-like"/>
    <property type="match status" value="1"/>
</dbReference>
<gene>
    <name evidence="4" type="ORF">SK128_009752</name>
</gene>
<dbReference type="InterPro" id="IPR001611">
    <property type="entry name" value="Leu-rich_rpt"/>
</dbReference>
<dbReference type="Gene3D" id="3.80.10.10">
    <property type="entry name" value="Ribonuclease Inhibitor"/>
    <property type="match status" value="1"/>
</dbReference>
<keyword evidence="5" id="KW-1185">Reference proteome</keyword>
<evidence type="ECO:0000256" key="3">
    <source>
        <dbReference type="SAM" id="MobiDB-lite"/>
    </source>
</evidence>
<evidence type="ECO:0000256" key="1">
    <source>
        <dbReference type="ARBA" id="ARBA00022614"/>
    </source>
</evidence>
<feature type="compositionally biased region" description="Polar residues" evidence="3">
    <location>
        <begin position="123"/>
        <end position="132"/>
    </location>
</feature>
<sequence>MPGSPTGTPLRSRGYLPSKMATIRHDPSVLVILIFNILIWCSGKEVEGYEISDTESKIQNVITDHINGENRSERESLNNEPIVFTTASDFVVSTDTPVSISSPTSYQHNFSSDTSSPKSTESFATSSEPLNSQDNLGQLGNYIIERDNLRYLDISNINKTELKLRNLQSQAISGITVSKGQNCKIENLVIDGSCEVNANLIKCQSLKNITFLGRNWVCSKDWSWLQDLPSQGKHFHSQAHCVDIRMPEGIYYRRMDFIHGVNRLRELLRSTHEVFRHLKNLENLEELNLGGNHLDTLPYLKQKYFQKLTRLFLHNNSIHKLDVEAFESIVSREDIVVDLRGHIFPCDCDAHFFMFS</sequence>
<dbReference type="SUPFAM" id="SSF52047">
    <property type="entry name" value="RNI-like"/>
    <property type="match status" value="1"/>
</dbReference>
<feature type="compositionally biased region" description="Low complexity" evidence="3">
    <location>
        <begin position="111"/>
        <end position="122"/>
    </location>
</feature>